<proteinExistence type="predicted"/>
<sequence>MKHTYILSQLRAYKPYLAREFGVTDLALFGSCARDEGKASSDLDLLVSDEPD</sequence>
<dbReference type="Pfam" id="PF01909">
    <property type="entry name" value="NTP_transf_2"/>
    <property type="match status" value="1"/>
</dbReference>
<protein>
    <submittedName>
        <fullName evidence="2">Nucleotidyltransferase-like protein</fullName>
    </submittedName>
</protein>
<dbReference type="EMBL" id="SHLI01000001">
    <property type="protein sequence ID" value="RZU98742.1"/>
    <property type="molecule type" value="Genomic_DNA"/>
</dbReference>
<evidence type="ECO:0000313" key="3">
    <source>
        <dbReference type="Proteomes" id="UP000292298"/>
    </source>
</evidence>
<comment type="caution">
    <text evidence="2">The sequence shown here is derived from an EMBL/GenBank/DDBJ whole genome shotgun (WGS) entry which is preliminary data.</text>
</comment>
<dbReference type="AlphaFoldDB" id="A0A4Q8D0F3"/>
<keyword evidence="2" id="KW-0808">Transferase</keyword>
<dbReference type="CDD" id="cd05403">
    <property type="entry name" value="NT_KNTase_like"/>
    <property type="match status" value="1"/>
</dbReference>
<feature type="domain" description="Polymerase nucleotidyl transferase" evidence="1">
    <location>
        <begin position="12"/>
        <end position="47"/>
    </location>
</feature>
<dbReference type="GO" id="GO:0016779">
    <property type="term" value="F:nucleotidyltransferase activity"/>
    <property type="evidence" value="ECO:0007669"/>
    <property type="project" value="InterPro"/>
</dbReference>
<dbReference type="SUPFAM" id="SSF81301">
    <property type="entry name" value="Nucleotidyltransferase"/>
    <property type="match status" value="1"/>
</dbReference>
<organism evidence="2 3">
    <name type="scientific">Spiribacter vilamensis</name>
    <dbReference type="NCBI Taxonomy" id="531306"/>
    <lineage>
        <taxon>Bacteria</taxon>
        <taxon>Pseudomonadati</taxon>
        <taxon>Pseudomonadota</taxon>
        <taxon>Gammaproteobacteria</taxon>
        <taxon>Chromatiales</taxon>
        <taxon>Ectothiorhodospiraceae</taxon>
        <taxon>Spiribacter</taxon>
    </lineage>
</organism>
<dbReference type="OrthoDB" id="9809323at2"/>
<dbReference type="Proteomes" id="UP000292298">
    <property type="component" value="Unassembled WGS sequence"/>
</dbReference>
<reference evidence="2 3" key="1">
    <citation type="submission" date="2019-02" db="EMBL/GenBank/DDBJ databases">
        <title>Genomic Encyclopedia of Type Strains, Phase IV (KMG-IV): sequencing the most valuable type-strain genomes for metagenomic binning, comparative biology and taxonomic classification.</title>
        <authorList>
            <person name="Goeker M."/>
        </authorList>
    </citation>
    <scope>NUCLEOTIDE SEQUENCE [LARGE SCALE GENOMIC DNA]</scope>
    <source>
        <strain evidence="2 3">DSM 21056</strain>
    </source>
</reference>
<dbReference type="InterPro" id="IPR043519">
    <property type="entry name" value="NT_sf"/>
</dbReference>
<keyword evidence="3" id="KW-1185">Reference proteome</keyword>
<evidence type="ECO:0000259" key="1">
    <source>
        <dbReference type="Pfam" id="PF01909"/>
    </source>
</evidence>
<dbReference type="Gene3D" id="3.30.460.10">
    <property type="entry name" value="Beta Polymerase, domain 2"/>
    <property type="match status" value="1"/>
</dbReference>
<gene>
    <name evidence="2" type="ORF">EV698_1003</name>
</gene>
<evidence type="ECO:0000313" key="2">
    <source>
        <dbReference type="EMBL" id="RZU98742.1"/>
    </source>
</evidence>
<dbReference type="RefSeq" id="WP_130503029.1">
    <property type="nucleotide sequence ID" value="NZ_SHLI01000001.1"/>
</dbReference>
<name>A0A4Q8D0F3_9GAMM</name>
<accession>A0A4Q8D0F3</accession>
<dbReference type="InterPro" id="IPR002934">
    <property type="entry name" value="Polymerase_NTP_transf_dom"/>
</dbReference>